<dbReference type="GO" id="GO:0033922">
    <property type="term" value="F:peptidoglycan beta-N-acetylmuramidase activity"/>
    <property type="evidence" value="ECO:0007669"/>
    <property type="project" value="InterPro"/>
</dbReference>
<dbReference type="PATRIC" id="fig|1411148.3.peg.2358"/>
<evidence type="ECO:0000259" key="3">
    <source>
        <dbReference type="Pfam" id="PF20732"/>
    </source>
</evidence>
<evidence type="ECO:0000313" key="5">
    <source>
        <dbReference type="Proteomes" id="UP000018837"/>
    </source>
</evidence>
<sequence>MIKPLLPLFISLSCLFGHFAASAQTDPDDSLAIYNRYSPPTLGNERLDTLLPLLQGRRVALAVNQTSVVGPRQTHLLDTLLALGVDVRKVFTPEHGFRGAEDAGARVTDSRHPDRNIPIVSLFGRTLRPTMAQMSDIDVVVFDIQDVGARFYTYISTMHYLMEACATSRRTFIVLDRPNPNDFVDGPVRRPRYRSFVGMHPIPILHGLTIGELALMINGEGWLQGGARCQLTVIPMTGWQHGDAFSLPVKPSPNLPNQQSVRLYPSLCFFEGTCMSVGRGTRFPFQVVGYPAQRAGRFTFTPEPIRGMDSAPLYRGRTCYGDDLRELPFEGGLTLRFLLDFYARMGRDAKTFFNRSAMFDLIAGTDELRRQITSGLSEDRIRSSWQADLDRYRLMRRKYLLYPDTRPETHLSEGRNAE</sequence>
<keyword evidence="1" id="KW-0732">Signal</keyword>
<dbReference type="InterPro" id="IPR048502">
    <property type="entry name" value="NamZ_N"/>
</dbReference>
<proteinExistence type="predicted"/>
<evidence type="ECO:0000256" key="1">
    <source>
        <dbReference type="SAM" id="SignalP"/>
    </source>
</evidence>
<feature type="domain" description="Peptidoglycan beta-N-acetylmuramidase NamZ N-terminal" evidence="2">
    <location>
        <begin position="59"/>
        <end position="258"/>
    </location>
</feature>
<evidence type="ECO:0000259" key="2">
    <source>
        <dbReference type="Pfam" id="PF07075"/>
    </source>
</evidence>
<dbReference type="InterPro" id="IPR008302">
    <property type="entry name" value="NamZ"/>
</dbReference>
<dbReference type="EMBL" id="AYUF01000498">
    <property type="protein sequence ID" value="ETK00625.1"/>
    <property type="molecule type" value="Genomic_DNA"/>
</dbReference>
<dbReference type="InterPro" id="IPR048503">
    <property type="entry name" value="NamZ_C"/>
</dbReference>
<feature type="signal peptide" evidence="1">
    <location>
        <begin position="1"/>
        <end position="23"/>
    </location>
</feature>
<gene>
    <name evidence="4" type="ORF">N425_14005</name>
</gene>
<dbReference type="Pfam" id="PF20732">
    <property type="entry name" value="NamZ_C"/>
    <property type="match status" value="1"/>
</dbReference>
<dbReference type="Proteomes" id="UP000018837">
    <property type="component" value="Unassembled WGS sequence"/>
</dbReference>
<feature type="chain" id="PRO_5004813259" description="DUF1343 domain-containing protein" evidence="1">
    <location>
        <begin position="24"/>
        <end position="418"/>
    </location>
</feature>
<dbReference type="Pfam" id="PF07075">
    <property type="entry name" value="NamZ_N"/>
    <property type="match status" value="1"/>
</dbReference>
<accession>W2C0D9</accession>
<dbReference type="AlphaFoldDB" id="W2C0D9"/>
<dbReference type="Gene3D" id="3.40.50.12170">
    <property type="entry name" value="Uncharacterised protein PF07075, DUF1343"/>
    <property type="match status" value="1"/>
</dbReference>
<protein>
    <recommendedName>
        <fullName evidence="6">DUF1343 domain-containing protein</fullName>
    </recommendedName>
</protein>
<dbReference type="Gene3D" id="3.90.1150.140">
    <property type="match status" value="1"/>
</dbReference>
<evidence type="ECO:0008006" key="6">
    <source>
        <dbReference type="Google" id="ProtNLM"/>
    </source>
</evidence>
<comment type="caution">
    <text evidence="4">The sequence shown here is derived from an EMBL/GenBank/DDBJ whole genome shotgun (WGS) entry which is preliminary data.</text>
</comment>
<organism evidence="4 5">
    <name type="scientific">Tannerella sp. oral taxon BU063 isolate Cell 2</name>
    <dbReference type="NCBI Taxonomy" id="1411148"/>
    <lineage>
        <taxon>Bacteria</taxon>
        <taxon>Pseudomonadati</taxon>
        <taxon>Bacteroidota</taxon>
        <taxon>Bacteroidia</taxon>
        <taxon>Bacteroidales</taxon>
        <taxon>Tannerellaceae</taxon>
        <taxon>Tannerella</taxon>
    </lineage>
</organism>
<reference evidence="4 5" key="1">
    <citation type="submission" date="2013-11" db="EMBL/GenBank/DDBJ databases">
        <title>Single cell genomics of uncultured Tannerella BU063 (oral taxon 286).</title>
        <authorList>
            <person name="Beall C.J."/>
            <person name="Campbell A.G."/>
            <person name="Griffen A.L."/>
            <person name="Podar M."/>
            <person name="Leys E.J."/>
        </authorList>
    </citation>
    <scope>NUCLEOTIDE SEQUENCE [LARGE SCALE GENOMIC DNA]</scope>
    <source>
        <strain evidence="4">Cell 2</strain>
    </source>
</reference>
<name>W2C0D9_9BACT</name>
<dbReference type="PANTHER" id="PTHR42915">
    <property type="entry name" value="HYPOTHETICAL 460 KDA PROTEIN IN FEUA-SIGW INTERGENIC REGION [PRECURSOR]"/>
    <property type="match status" value="1"/>
</dbReference>
<dbReference type="PANTHER" id="PTHR42915:SF1">
    <property type="entry name" value="PEPTIDOGLYCAN BETA-N-ACETYLMURAMIDASE NAMZ"/>
    <property type="match status" value="1"/>
</dbReference>
<dbReference type="PIRSF" id="PIRSF016719">
    <property type="entry name" value="UCP016719"/>
    <property type="match status" value="1"/>
</dbReference>
<evidence type="ECO:0000313" key="4">
    <source>
        <dbReference type="EMBL" id="ETK00625.1"/>
    </source>
</evidence>
<feature type="domain" description="Peptidoglycan beta-N-acetylmuramidase NamZ C-terminal" evidence="3">
    <location>
        <begin position="263"/>
        <end position="402"/>
    </location>
</feature>